<dbReference type="EMBL" id="FOLQ01000002">
    <property type="protein sequence ID" value="SFC75867.1"/>
    <property type="molecule type" value="Genomic_DNA"/>
</dbReference>
<name>A0A1I1LRJ2_9BACT</name>
<dbReference type="InterPro" id="IPR018212">
    <property type="entry name" value="Na/solute_symporter_CS"/>
</dbReference>
<evidence type="ECO:0000256" key="1">
    <source>
        <dbReference type="ARBA" id="ARBA00004141"/>
    </source>
</evidence>
<dbReference type="STRING" id="662367.SAMN05216167_102332"/>
<sequence length="236" mass="24803">MLLPYWIVVSCLLVGMALSVKARKLNVTGALTGGVLGFAIFLGAGLPGLVMLGTFFIIGSLATSWRLPDKIAAGLAESNKGRRTASQVVANAGVAGITGLLAWFYPAQADLFQLMLAASFASATADTCASELGNVYGRHFYNVLTWRTDTKGLDGVVSLEGTLLGFLGSCLIGSIYGIGFGWGWPVLWVLMAGTIGNLVDSVLGASLERRGILKNDAVNFLNTLIAALVVLLFPTW</sequence>
<keyword evidence="5 6" id="KW-0472">Membrane</keyword>
<comment type="subcellular location">
    <subcellularLocation>
        <location evidence="1">Membrane</location>
        <topology evidence="1">Multi-pass membrane protein</topology>
    </subcellularLocation>
</comment>
<dbReference type="PANTHER" id="PTHR13353">
    <property type="entry name" value="TRANSMEMBRANE PROTEIN 19"/>
    <property type="match status" value="1"/>
</dbReference>
<keyword evidence="8" id="KW-1185">Reference proteome</keyword>
<evidence type="ECO:0000256" key="3">
    <source>
        <dbReference type="ARBA" id="ARBA00022692"/>
    </source>
</evidence>
<keyword evidence="3 6" id="KW-0812">Transmembrane</keyword>
<evidence type="ECO:0000256" key="4">
    <source>
        <dbReference type="ARBA" id="ARBA00022989"/>
    </source>
</evidence>
<feature type="transmembrane region" description="Helical" evidence="6">
    <location>
        <begin position="217"/>
        <end position="235"/>
    </location>
</feature>
<feature type="transmembrane region" description="Helical" evidence="6">
    <location>
        <begin position="38"/>
        <end position="67"/>
    </location>
</feature>
<accession>A0A1I1LRJ2</accession>
<protein>
    <submittedName>
        <fullName evidence="7">TIGR00297 family protein</fullName>
    </submittedName>
</protein>
<evidence type="ECO:0000256" key="6">
    <source>
        <dbReference type="SAM" id="Phobius"/>
    </source>
</evidence>
<proteinExistence type="inferred from homology"/>
<feature type="transmembrane region" description="Helical" evidence="6">
    <location>
        <begin position="88"/>
        <end position="105"/>
    </location>
</feature>
<evidence type="ECO:0000256" key="2">
    <source>
        <dbReference type="ARBA" id="ARBA00009012"/>
    </source>
</evidence>
<dbReference type="RefSeq" id="WP_093824249.1">
    <property type="nucleotide sequence ID" value="NZ_FOLQ01000002.1"/>
</dbReference>
<evidence type="ECO:0000256" key="5">
    <source>
        <dbReference type="ARBA" id="ARBA00023136"/>
    </source>
</evidence>
<reference evidence="7 8" key="1">
    <citation type="submission" date="2016-10" db="EMBL/GenBank/DDBJ databases">
        <authorList>
            <person name="de Groot N.N."/>
        </authorList>
    </citation>
    <scope>NUCLEOTIDE SEQUENCE [LARGE SCALE GENOMIC DNA]</scope>
    <source>
        <strain evidence="7 8">DSM 26130</strain>
    </source>
</reference>
<evidence type="ECO:0000313" key="7">
    <source>
        <dbReference type="EMBL" id="SFC75867.1"/>
    </source>
</evidence>
<dbReference type="Pfam" id="PF01940">
    <property type="entry name" value="DUF92"/>
    <property type="match status" value="1"/>
</dbReference>
<evidence type="ECO:0000313" key="8">
    <source>
        <dbReference type="Proteomes" id="UP000198598"/>
    </source>
</evidence>
<dbReference type="AlphaFoldDB" id="A0A1I1LRJ2"/>
<dbReference type="PROSITE" id="PS00457">
    <property type="entry name" value="NA_SOLUT_SYMP_2"/>
    <property type="match status" value="1"/>
</dbReference>
<dbReference type="InterPro" id="IPR002794">
    <property type="entry name" value="DUF92_TMEM19"/>
</dbReference>
<feature type="transmembrane region" description="Helical" evidence="6">
    <location>
        <begin position="157"/>
        <end position="179"/>
    </location>
</feature>
<dbReference type="PANTHER" id="PTHR13353:SF5">
    <property type="entry name" value="TRANSMEMBRANE PROTEIN 19"/>
    <property type="match status" value="1"/>
</dbReference>
<dbReference type="Proteomes" id="UP000198598">
    <property type="component" value="Unassembled WGS sequence"/>
</dbReference>
<comment type="similarity">
    <text evidence="2">Belongs to the TMEM19 family.</text>
</comment>
<dbReference type="OrthoDB" id="9770047at2"/>
<organism evidence="7 8">
    <name type="scientific">Spirosoma endophyticum</name>
    <dbReference type="NCBI Taxonomy" id="662367"/>
    <lineage>
        <taxon>Bacteria</taxon>
        <taxon>Pseudomonadati</taxon>
        <taxon>Bacteroidota</taxon>
        <taxon>Cytophagia</taxon>
        <taxon>Cytophagales</taxon>
        <taxon>Cytophagaceae</taxon>
        <taxon>Spirosoma</taxon>
    </lineage>
</organism>
<dbReference type="GO" id="GO:0016020">
    <property type="term" value="C:membrane"/>
    <property type="evidence" value="ECO:0007669"/>
    <property type="project" value="UniProtKB-SubCell"/>
</dbReference>
<gene>
    <name evidence="7" type="ORF">SAMN05216167_102332</name>
</gene>
<keyword evidence="4 6" id="KW-1133">Transmembrane helix</keyword>